<evidence type="ECO:0000313" key="1">
    <source>
        <dbReference type="EMBL" id="PZO22640.1"/>
    </source>
</evidence>
<organism evidence="1 2">
    <name type="scientific">Leptolyngbya foveolarum</name>
    <dbReference type="NCBI Taxonomy" id="47253"/>
    <lineage>
        <taxon>Bacteria</taxon>
        <taxon>Bacillati</taxon>
        <taxon>Cyanobacteriota</taxon>
        <taxon>Cyanophyceae</taxon>
        <taxon>Leptolyngbyales</taxon>
        <taxon>Leptolyngbyaceae</taxon>
        <taxon>Leptolyngbya group</taxon>
        <taxon>Leptolyngbya</taxon>
    </lineage>
</organism>
<gene>
    <name evidence="1" type="ORF">DCF25_02430</name>
</gene>
<name>A0A2W4UTK6_9CYAN</name>
<reference evidence="1 2" key="2">
    <citation type="submission" date="2018-06" db="EMBL/GenBank/DDBJ databases">
        <title>Metagenomic assembly of (sub)arctic Cyanobacteria and their associated microbiome from non-axenic cultures.</title>
        <authorList>
            <person name="Baurain D."/>
        </authorList>
    </citation>
    <scope>NUCLEOTIDE SEQUENCE [LARGE SCALE GENOMIC DNA]</scope>
    <source>
        <strain evidence="1">ULC129bin1</strain>
    </source>
</reference>
<proteinExistence type="predicted"/>
<accession>A0A2W4UTK6</accession>
<protein>
    <submittedName>
        <fullName evidence="1">Uncharacterized protein</fullName>
    </submittedName>
</protein>
<sequence>MENIMTGATQMKTTPQSNAAHAFFAEFPEIAQQITEQNAKGNFDAGFTPAIVEVKFFGLTYLRYENGQLTATRECSKGYVPPFWEICFDEEETALFVLGNDEVLLDRTSGMAKLDFLLEHCAFSDQPGSQILATQYS</sequence>
<reference evidence="2" key="1">
    <citation type="submission" date="2018-04" db="EMBL/GenBank/DDBJ databases">
        <authorList>
            <person name="Cornet L."/>
        </authorList>
    </citation>
    <scope>NUCLEOTIDE SEQUENCE [LARGE SCALE GENOMIC DNA]</scope>
</reference>
<dbReference type="AlphaFoldDB" id="A0A2W4UTK6"/>
<evidence type="ECO:0000313" key="2">
    <source>
        <dbReference type="Proteomes" id="UP000249354"/>
    </source>
</evidence>
<dbReference type="Proteomes" id="UP000249354">
    <property type="component" value="Unassembled WGS sequence"/>
</dbReference>
<dbReference type="EMBL" id="QBMC01000008">
    <property type="protein sequence ID" value="PZO22640.1"/>
    <property type="molecule type" value="Genomic_DNA"/>
</dbReference>
<comment type="caution">
    <text evidence="1">The sequence shown here is derived from an EMBL/GenBank/DDBJ whole genome shotgun (WGS) entry which is preliminary data.</text>
</comment>